<evidence type="ECO:0000256" key="1">
    <source>
        <dbReference type="ARBA" id="ARBA00000094"/>
    </source>
</evidence>
<dbReference type="GO" id="GO:0005975">
    <property type="term" value="P:carbohydrate metabolic process"/>
    <property type="evidence" value="ECO:0007669"/>
    <property type="project" value="InterPro"/>
</dbReference>
<evidence type="ECO:0000313" key="8">
    <source>
        <dbReference type="Proteomes" id="UP000290608"/>
    </source>
</evidence>
<protein>
    <recommendedName>
        <fullName evidence="3">beta-fructofuranosidase</fullName>
        <ecNumber evidence="3">3.2.1.26</ecNumber>
    </recommendedName>
</protein>
<comment type="caution">
    <text evidence="7">The sequence shown here is derived from an EMBL/GenBank/DDBJ whole genome shotgun (WGS) entry which is preliminary data.</text>
</comment>
<keyword evidence="4" id="KW-0378">Hydrolase</keyword>
<dbReference type="Proteomes" id="UP000290608">
    <property type="component" value="Unassembled WGS sequence"/>
</dbReference>
<dbReference type="InterPro" id="IPR024746">
    <property type="entry name" value="Glyco_hydro_100"/>
</dbReference>
<organism evidence="7 8">
    <name type="scientific">Leeuwenhoekiella marinoflava</name>
    <dbReference type="NCBI Taxonomy" id="988"/>
    <lineage>
        <taxon>Bacteria</taxon>
        <taxon>Pseudomonadati</taxon>
        <taxon>Bacteroidota</taxon>
        <taxon>Flavobacteriia</taxon>
        <taxon>Flavobacteriales</taxon>
        <taxon>Flavobacteriaceae</taxon>
        <taxon>Leeuwenhoekiella</taxon>
    </lineage>
</organism>
<dbReference type="AlphaFoldDB" id="A0A4Q0PME2"/>
<dbReference type="EC" id="3.2.1.26" evidence="3"/>
<name>A0A4Q0PME2_9FLAO</name>
<dbReference type="SUPFAM" id="SSF48208">
    <property type="entry name" value="Six-hairpin glycosidases"/>
    <property type="match status" value="1"/>
</dbReference>
<dbReference type="Pfam" id="PF12899">
    <property type="entry name" value="Glyco_hydro_100"/>
    <property type="match status" value="1"/>
</dbReference>
<dbReference type="GO" id="GO:0033926">
    <property type="term" value="F:endo-alpha-N-acetylgalactosaminidase activity"/>
    <property type="evidence" value="ECO:0007669"/>
    <property type="project" value="InterPro"/>
</dbReference>
<gene>
    <name evidence="7" type="ORF">DSL99_1458</name>
</gene>
<comment type="similarity">
    <text evidence="2">Belongs to the glycosyl hydrolase 100 family.</text>
</comment>
<dbReference type="RefSeq" id="WP_073098803.1">
    <property type="nucleotide sequence ID" value="NZ_QOVL01000006.1"/>
</dbReference>
<sequence>MKTAYSQAIDLLNKVATEKGFLASADDIANYRRVWARDGVICGLAGLVDGDAKLVETLKQTLITLVEHQHDLGNIPSNVHFTETGAELSFGGLAGRVDTVSWFIIGVCQYVLKTEDSAFLSKMKPHLLKGFELMHSWEYNDGDLMYVPRSGNWADEYPTQGFILYDQLLRVWAIRSYLKLNSDVALSGKMDAITAKLTKNYKQRGPQDGIYHPKAYAALSEKPYWVASLEPAGYQTQFDAFANSLALMLDLGNEQDKAQLIAYTEATRTSVATQLLPAFWPVIEEGDEDWRFLTNNCKYEFRNYPYEFHNGGTWQMLNGFYALGLVQHGELELAAEVLSQIDKLNAKEKWSFYENFNSKTTEANGVPFCAWSAAGAVLASQALQGNTLFL</sequence>
<comment type="catalytic activity">
    <reaction evidence="1">
        <text>Hydrolysis of terminal non-reducing beta-D-fructofuranoside residues in beta-D-fructofuranosides.</text>
        <dbReference type="EC" id="3.2.1.26"/>
    </reaction>
</comment>
<dbReference type="Gene3D" id="1.50.10.10">
    <property type="match status" value="1"/>
</dbReference>
<dbReference type="EMBL" id="QOVL01000006">
    <property type="protein sequence ID" value="RXG31640.1"/>
    <property type="molecule type" value="Genomic_DNA"/>
</dbReference>
<dbReference type="InterPro" id="IPR008928">
    <property type="entry name" value="6-hairpin_glycosidase_sf"/>
</dbReference>
<keyword evidence="6" id="KW-0326">Glycosidase</keyword>
<dbReference type="STRING" id="1122159.SAMN02745246_01723"/>
<reference evidence="7 8" key="1">
    <citation type="submission" date="2018-07" db="EMBL/GenBank/DDBJ databases">
        <title>Leeuwenhoekiella genomics.</title>
        <authorList>
            <person name="Tahon G."/>
            <person name="Willems A."/>
        </authorList>
    </citation>
    <scope>NUCLEOTIDE SEQUENCE [LARGE SCALE GENOMIC DNA]</scope>
    <source>
        <strain evidence="7 8">LMG 1345</strain>
    </source>
</reference>
<dbReference type="InterPro" id="IPR012341">
    <property type="entry name" value="6hp_glycosidase-like_sf"/>
</dbReference>
<dbReference type="GO" id="GO:0004564">
    <property type="term" value="F:beta-fructofuranosidase activity"/>
    <property type="evidence" value="ECO:0007669"/>
    <property type="project" value="UniProtKB-EC"/>
</dbReference>
<proteinExistence type="inferred from homology"/>
<accession>A0A4Q0PME2</accession>
<evidence type="ECO:0000256" key="4">
    <source>
        <dbReference type="ARBA" id="ARBA00022801"/>
    </source>
</evidence>
<evidence type="ECO:0000256" key="5">
    <source>
        <dbReference type="ARBA" id="ARBA00023277"/>
    </source>
</evidence>
<keyword evidence="5" id="KW-0119">Carbohydrate metabolism</keyword>
<evidence type="ECO:0000256" key="3">
    <source>
        <dbReference type="ARBA" id="ARBA00012758"/>
    </source>
</evidence>
<evidence type="ECO:0000256" key="6">
    <source>
        <dbReference type="ARBA" id="ARBA00023295"/>
    </source>
</evidence>
<evidence type="ECO:0000313" key="7">
    <source>
        <dbReference type="EMBL" id="RXG31640.1"/>
    </source>
</evidence>
<evidence type="ECO:0000256" key="2">
    <source>
        <dbReference type="ARBA" id="ARBA00007671"/>
    </source>
</evidence>